<dbReference type="InterPro" id="IPR037119">
    <property type="entry name" value="Haem_oxidase_HugZ-like_sf"/>
</dbReference>
<evidence type="ECO:0000313" key="3">
    <source>
        <dbReference type="Proteomes" id="UP000190637"/>
    </source>
</evidence>
<dbReference type="InterPro" id="IPR019595">
    <property type="entry name" value="DUF2470"/>
</dbReference>
<evidence type="ECO:0000259" key="1">
    <source>
        <dbReference type="Pfam" id="PF10615"/>
    </source>
</evidence>
<dbReference type="Pfam" id="PF10615">
    <property type="entry name" value="DUF2470"/>
    <property type="match status" value="1"/>
</dbReference>
<dbReference type="Proteomes" id="UP000190637">
    <property type="component" value="Unassembled WGS sequence"/>
</dbReference>
<keyword evidence="3" id="KW-1185">Reference proteome</keyword>
<proteinExistence type="predicted"/>
<protein>
    <submittedName>
        <fullName evidence="2">Putative heme iron utilization protein</fullName>
    </submittedName>
</protein>
<organism evidence="2 3">
    <name type="scientific">Marinactinospora thermotolerans DSM 45154</name>
    <dbReference type="NCBI Taxonomy" id="1122192"/>
    <lineage>
        <taxon>Bacteria</taxon>
        <taxon>Bacillati</taxon>
        <taxon>Actinomycetota</taxon>
        <taxon>Actinomycetes</taxon>
        <taxon>Streptosporangiales</taxon>
        <taxon>Nocardiopsidaceae</taxon>
        <taxon>Marinactinospora</taxon>
    </lineage>
</organism>
<dbReference type="AlphaFoldDB" id="A0A1T4KX83"/>
<feature type="domain" description="DUF2470" evidence="1">
    <location>
        <begin position="14"/>
        <end position="86"/>
    </location>
</feature>
<evidence type="ECO:0000313" key="2">
    <source>
        <dbReference type="EMBL" id="SJZ47052.1"/>
    </source>
</evidence>
<sequence length="102" mass="11039">MSSGPFSPDVVRAVTAHMNDDHAEDTLLICRAFGDSPRATSARMTGLDGAGGEYVVVVDGVEETVRIPWGRPLTERGEIRAEVVRLYREACARLGVEPRGGR</sequence>
<accession>A0A1T4KX83</accession>
<dbReference type="STRING" id="1122192.SAMN02745673_00589"/>
<name>A0A1T4KX83_9ACTN</name>
<dbReference type="SUPFAM" id="SSF50475">
    <property type="entry name" value="FMN-binding split barrel"/>
    <property type="match status" value="1"/>
</dbReference>
<gene>
    <name evidence="2" type="ORF">SAMN02745673_00589</name>
</gene>
<dbReference type="EMBL" id="FUWS01000001">
    <property type="protein sequence ID" value="SJZ47052.1"/>
    <property type="molecule type" value="Genomic_DNA"/>
</dbReference>
<reference evidence="2 3" key="1">
    <citation type="submission" date="2017-02" db="EMBL/GenBank/DDBJ databases">
        <authorList>
            <person name="Peterson S.W."/>
        </authorList>
    </citation>
    <scope>NUCLEOTIDE SEQUENCE [LARGE SCALE GENOMIC DNA]</scope>
    <source>
        <strain evidence="2 3">DSM 45154</strain>
    </source>
</reference>
<dbReference type="Gene3D" id="3.20.180.10">
    <property type="entry name" value="PNP-oxidase-like"/>
    <property type="match status" value="1"/>
</dbReference>